<feature type="region of interest" description="Disordered" evidence="9">
    <location>
        <begin position="1"/>
        <end position="21"/>
    </location>
</feature>
<keyword evidence="6 8" id="KW-1015">Disulfide bond</keyword>
<keyword evidence="8" id="KW-0813">Transport</keyword>
<keyword evidence="3 8" id="KW-0999">Mitochondrion inner membrane</keyword>
<keyword evidence="3 8" id="KW-0472">Membrane</keyword>
<dbReference type="Proteomes" id="UP000243797">
    <property type="component" value="Unassembled WGS sequence"/>
</dbReference>
<dbReference type="Gene3D" id="1.10.287.810">
    <property type="entry name" value="Mitochondrial import inner membrane translocase subunit tim13 like domains"/>
    <property type="match status" value="1"/>
</dbReference>
<evidence type="ECO:0000313" key="11">
    <source>
        <dbReference type="EMBL" id="PNS15355.1"/>
    </source>
</evidence>
<protein>
    <recommendedName>
        <fullName evidence="8">Mitochondrial import inner membrane translocase subunit</fullName>
    </recommendedName>
</protein>
<feature type="domain" description="Tim10-like" evidence="10">
    <location>
        <begin position="28"/>
        <end position="91"/>
    </location>
</feature>
<keyword evidence="8" id="KW-0496">Mitochondrion</keyword>
<proteinExistence type="inferred from homology"/>
<keyword evidence="5 8" id="KW-0811">Translocation</keyword>
<name>A0A2K1QJM2_9PEZI</name>
<evidence type="ECO:0000256" key="1">
    <source>
        <dbReference type="ARBA" id="ARBA00004137"/>
    </source>
</evidence>
<reference evidence="11 12" key="1">
    <citation type="submission" date="2017-06" db="EMBL/GenBank/DDBJ databases">
        <title>Draft genome sequence of a variant of Elsinoe murrayae.</title>
        <authorList>
            <person name="Cheng Q."/>
        </authorList>
    </citation>
    <scope>NUCLEOTIDE SEQUENCE [LARGE SCALE GENOMIC DNA]</scope>
    <source>
        <strain evidence="11 12">CQ-2017a</strain>
    </source>
</reference>
<comment type="subcellular location">
    <subcellularLocation>
        <location evidence="1 8">Mitochondrion inner membrane</location>
        <topology evidence="1 8">Peripheral membrane protein</topology>
        <orientation evidence="1 8">Intermembrane side</orientation>
    </subcellularLocation>
</comment>
<dbReference type="EMBL" id="NKHZ01000070">
    <property type="protein sequence ID" value="PNS15355.1"/>
    <property type="molecule type" value="Genomic_DNA"/>
</dbReference>
<evidence type="ECO:0000256" key="5">
    <source>
        <dbReference type="ARBA" id="ARBA00023010"/>
    </source>
</evidence>
<accession>A0A2K1QJM2</accession>
<evidence type="ECO:0000256" key="7">
    <source>
        <dbReference type="ARBA" id="ARBA00023186"/>
    </source>
</evidence>
<organism evidence="11 12">
    <name type="scientific">Sphaceloma murrayae</name>
    <dbReference type="NCBI Taxonomy" id="2082308"/>
    <lineage>
        <taxon>Eukaryota</taxon>
        <taxon>Fungi</taxon>
        <taxon>Dikarya</taxon>
        <taxon>Ascomycota</taxon>
        <taxon>Pezizomycotina</taxon>
        <taxon>Dothideomycetes</taxon>
        <taxon>Dothideomycetidae</taxon>
        <taxon>Myriangiales</taxon>
        <taxon>Elsinoaceae</taxon>
        <taxon>Sphaceloma</taxon>
    </lineage>
</organism>
<keyword evidence="7 8" id="KW-0143">Chaperone</keyword>
<evidence type="ECO:0000256" key="4">
    <source>
        <dbReference type="ARBA" id="ARBA00022927"/>
    </source>
</evidence>
<dbReference type="GO" id="GO:0015031">
    <property type="term" value="P:protein transport"/>
    <property type="evidence" value="ECO:0007669"/>
    <property type="project" value="UniProtKB-KW"/>
</dbReference>
<comment type="subunit">
    <text evidence="8">Heterohexamer.</text>
</comment>
<gene>
    <name evidence="11" type="ORF">CAC42_614</name>
</gene>
<comment type="domain">
    <text evidence="8">The twin CX3C motif contains 4 conserved Cys residues that form 2 disulfide bonds in the mitochondrial intermembrane space.</text>
</comment>
<dbReference type="InterPro" id="IPR004217">
    <property type="entry name" value="Tim10-like"/>
</dbReference>
<dbReference type="InterPro" id="IPR035427">
    <property type="entry name" value="Tim10-like_dom_sf"/>
</dbReference>
<dbReference type="GO" id="GO:0005743">
    <property type="term" value="C:mitochondrial inner membrane"/>
    <property type="evidence" value="ECO:0007669"/>
    <property type="project" value="UniProtKB-SubCell"/>
</dbReference>
<comment type="caution">
    <text evidence="11">The sequence shown here is derived from an EMBL/GenBank/DDBJ whole genome shotgun (WGS) entry which is preliminary data.</text>
</comment>
<dbReference type="SUPFAM" id="SSF144122">
    <property type="entry name" value="Tim10-like"/>
    <property type="match status" value="1"/>
</dbReference>
<dbReference type="InParanoid" id="A0A2K1QJM2"/>
<evidence type="ECO:0000313" key="12">
    <source>
        <dbReference type="Proteomes" id="UP000243797"/>
    </source>
</evidence>
<comment type="function">
    <text evidence="8">Mitochondrial intermembrane chaperone that participates in the import and insertion of some multi-pass transmembrane proteins into the mitochondrial inner membrane. Also required for the transfer of beta-barrel precursors from the TOM complex to the sorting and assembly machinery (SAM complex) of the outer membrane. Acts as a chaperone-like protein that protects the hydrophobic precursors from aggregation and guide them through the mitochondrial intermembrane space.</text>
</comment>
<evidence type="ECO:0000256" key="8">
    <source>
        <dbReference type="RuleBase" id="RU367043"/>
    </source>
</evidence>
<dbReference type="OrthoDB" id="344165at2759"/>
<evidence type="ECO:0000256" key="9">
    <source>
        <dbReference type="SAM" id="MobiDB-lite"/>
    </source>
</evidence>
<sequence>MDSLSTGSALDNLDPSKLSNAEKQDLQQFAVSESQKARLQSSIHNLTDTCFKKCITGKISQGQLDRYEQPCMQNCVDRFMDANMTVLRHLESMRARS</sequence>
<dbReference type="FunCoup" id="A0A2K1QJM2">
    <property type="interactions" value="482"/>
</dbReference>
<dbReference type="STRING" id="2082308.A0A2K1QJM2"/>
<dbReference type="AlphaFoldDB" id="A0A2K1QJM2"/>
<evidence type="ECO:0000256" key="6">
    <source>
        <dbReference type="ARBA" id="ARBA00023157"/>
    </source>
</evidence>
<evidence type="ECO:0000256" key="2">
    <source>
        <dbReference type="ARBA" id="ARBA00006720"/>
    </source>
</evidence>
<evidence type="ECO:0000259" key="10">
    <source>
        <dbReference type="Pfam" id="PF02953"/>
    </source>
</evidence>
<dbReference type="Pfam" id="PF02953">
    <property type="entry name" value="zf-Tim10_DDP"/>
    <property type="match status" value="1"/>
</dbReference>
<evidence type="ECO:0000256" key="3">
    <source>
        <dbReference type="ARBA" id="ARBA00022792"/>
    </source>
</evidence>
<comment type="similarity">
    <text evidence="2 8">Belongs to the small Tim family.</text>
</comment>
<keyword evidence="12" id="KW-1185">Reference proteome</keyword>
<keyword evidence="4 8" id="KW-0653">Protein transport</keyword>